<dbReference type="GO" id="GO:0006751">
    <property type="term" value="P:glutathione catabolic process"/>
    <property type="evidence" value="ECO:0007669"/>
    <property type="project" value="TreeGrafter"/>
</dbReference>
<dbReference type="GO" id="GO:0061672">
    <property type="term" value="C:glutathione hydrolase complex"/>
    <property type="evidence" value="ECO:0007669"/>
    <property type="project" value="TreeGrafter"/>
</dbReference>
<feature type="domain" description="Glutamine amidotransferase type-2" evidence="1">
    <location>
        <begin position="2"/>
        <end position="356"/>
    </location>
</feature>
<dbReference type="InterPro" id="IPR052373">
    <property type="entry name" value="Gamma-glu_amide_hydrolase"/>
</dbReference>
<gene>
    <name evidence="2" type="ORF">Clacol_009083</name>
</gene>
<comment type="caution">
    <text evidence="2">The sequence shown here is derived from an EMBL/GenBank/DDBJ whole genome shotgun (WGS) entry which is preliminary data.</text>
</comment>
<reference evidence="2" key="1">
    <citation type="submission" date="2021-10" db="EMBL/GenBank/DDBJ databases">
        <title>De novo Genome Assembly of Clathrus columnatus (Basidiomycota, Fungi) Using Illumina and Nanopore Sequence Data.</title>
        <authorList>
            <person name="Ogiso-Tanaka E."/>
            <person name="Itagaki H."/>
            <person name="Hosoya T."/>
            <person name="Hosaka K."/>
        </authorList>
    </citation>
    <scope>NUCLEOTIDE SEQUENCE</scope>
    <source>
        <strain evidence="2">MO-923</strain>
    </source>
</reference>
<dbReference type="Pfam" id="PF13522">
    <property type="entry name" value="GATase_6"/>
    <property type="match status" value="1"/>
</dbReference>
<dbReference type="SUPFAM" id="SSF56235">
    <property type="entry name" value="N-terminal nucleophile aminohydrolases (Ntn hydrolases)"/>
    <property type="match status" value="1"/>
</dbReference>
<protein>
    <recommendedName>
        <fullName evidence="1">Glutamine amidotransferase type-2 domain-containing protein</fullName>
    </recommendedName>
</protein>
<dbReference type="EMBL" id="BPWL01000010">
    <property type="protein sequence ID" value="GJJ14815.1"/>
    <property type="molecule type" value="Genomic_DNA"/>
</dbReference>
<accession>A0AAV5ASE8</accession>
<evidence type="ECO:0000313" key="2">
    <source>
        <dbReference type="EMBL" id="GJJ14815.1"/>
    </source>
</evidence>
<organism evidence="2 3">
    <name type="scientific">Clathrus columnatus</name>
    <dbReference type="NCBI Taxonomy" id="1419009"/>
    <lineage>
        <taxon>Eukaryota</taxon>
        <taxon>Fungi</taxon>
        <taxon>Dikarya</taxon>
        <taxon>Basidiomycota</taxon>
        <taxon>Agaricomycotina</taxon>
        <taxon>Agaricomycetes</taxon>
        <taxon>Phallomycetidae</taxon>
        <taxon>Phallales</taxon>
        <taxon>Clathraceae</taxon>
        <taxon>Clathrus</taxon>
    </lineage>
</organism>
<proteinExistence type="predicted"/>
<dbReference type="PANTHER" id="PTHR43187">
    <property type="entry name" value="GLUTAMINE AMIDOTRANSFERASE DUG3-RELATED"/>
    <property type="match status" value="1"/>
</dbReference>
<keyword evidence="3" id="KW-1185">Reference proteome</keyword>
<dbReference type="InterPro" id="IPR029055">
    <property type="entry name" value="Ntn_hydrolases_N"/>
</dbReference>
<dbReference type="InterPro" id="IPR017932">
    <property type="entry name" value="GATase_2_dom"/>
</dbReference>
<dbReference type="GO" id="GO:0008242">
    <property type="term" value="F:omega peptidase activity"/>
    <property type="evidence" value="ECO:0007669"/>
    <property type="project" value="TreeGrafter"/>
</dbReference>
<sequence>MCRWFAYISPSEPCLLEDVLVNAAHSLSKQVHEHYLPELFSRPSNGQDEKASREDILGKNTSFNIDGLGVVWYTSTRHEFVDLSIDSLYPIQYKTLLHPMSDANFLSLCANTSSLTCFGHIRAATSVSGVPTLSETNCHPFCKGKFSIMHNGTIAHFKAIRREIMALLGEEEAAWIQGNTDSETLAALFYTYLGEETGKGGKAVHEHVHDVEVLKKVLTRTIVDVIRIQKRVMEQKNEPVEPSTINLAISDGKVLLCCRFRNHPTDHPPSLYYSTTAGKTLNRKFPGHPDGEDEIFVDHFTGKTHGEQCERDHGTHVIVASEPTTYKLEEWTLVEKNSFLIVDSEGNVTMESIVGN</sequence>
<dbReference type="AlphaFoldDB" id="A0AAV5ASE8"/>
<evidence type="ECO:0000313" key="3">
    <source>
        <dbReference type="Proteomes" id="UP001050691"/>
    </source>
</evidence>
<dbReference type="Gene3D" id="3.60.20.10">
    <property type="entry name" value="Glutamine Phosphoribosylpyrophosphate, subunit 1, domain 1"/>
    <property type="match status" value="1"/>
</dbReference>
<dbReference type="CDD" id="cd01908">
    <property type="entry name" value="YafJ"/>
    <property type="match status" value="1"/>
</dbReference>
<dbReference type="GO" id="GO:0005737">
    <property type="term" value="C:cytoplasm"/>
    <property type="evidence" value="ECO:0007669"/>
    <property type="project" value="TreeGrafter"/>
</dbReference>
<dbReference type="PANTHER" id="PTHR43187:SF1">
    <property type="entry name" value="GLUTAMINE AMIDOTRANSFERASE DUG3-RELATED"/>
    <property type="match status" value="1"/>
</dbReference>
<name>A0AAV5ASE8_9AGAM</name>
<evidence type="ECO:0000259" key="1">
    <source>
        <dbReference type="PROSITE" id="PS51278"/>
    </source>
</evidence>
<dbReference type="PROSITE" id="PS51278">
    <property type="entry name" value="GATASE_TYPE_2"/>
    <property type="match status" value="1"/>
</dbReference>
<dbReference type="Proteomes" id="UP001050691">
    <property type="component" value="Unassembled WGS sequence"/>
</dbReference>